<dbReference type="PANTHER" id="PTHR33361">
    <property type="entry name" value="GLR0591 PROTEIN"/>
    <property type="match status" value="1"/>
</dbReference>
<dbReference type="PANTHER" id="PTHR33361:SF16">
    <property type="entry name" value="DUF885 DOMAIN-CONTAINING PROTEIN"/>
    <property type="match status" value="1"/>
</dbReference>
<proteinExistence type="predicted"/>
<reference evidence="3" key="1">
    <citation type="journal article" date="2019" name="Int. J. Syst. Evol. Microbiol.">
        <title>The Global Catalogue of Microorganisms (GCM) 10K type strain sequencing project: providing services to taxonomists for standard genome sequencing and annotation.</title>
        <authorList>
            <consortium name="The Broad Institute Genomics Platform"/>
            <consortium name="The Broad Institute Genome Sequencing Center for Infectious Disease"/>
            <person name="Wu L."/>
            <person name="Ma J."/>
        </authorList>
    </citation>
    <scope>NUCLEOTIDE SEQUENCE [LARGE SCALE GENOMIC DNA]</scope>
    <source>
        <strain evidence="3">CGMCC 1.12702</strain>
    </source>
</reference>
<dbReference type="Proteomes" id="UP001597400">
    <property type="component" value="Unassembled WGS sequence"/>
</dbReference>
<evidence type="ECO:0000313" key="3">
    <source>
        <dbReference type="Proteomes" id="UP001597400"/>
    </source>
</evidence>
<evidence type="ECO:0000256" key="1">
    <source>
        <dbReference type="SAM" id="SignalP"/>
    </source>
</evidence>
<evidence type="ECO:0000313" key="2">
    <source>
        <dbReference type="EMBL" id="MFD1949403.1"/>
    </source>
</evidence>
<gene>
    <name evidence="2" type="ORF">ACFSGX_01315</name>
</gene>
<organism evidence="2 3">
    <name type="scientific">Sphingomonas arantia</name>
    <dbReference type="NCBI Taxonomy" id="1460676"/>
    <lineage>
        <taxon>Bacteria</taxon>
        <taxon>Pseudomonadati</taxon>
        <taxon>Pseudomonadota</taxon>
        <taxon>Alphaproteobacteria</taxon>
        <taxon>Sphingomonadales</taxon>
        <taxon>Sphingomonadaceae</taxon>
        <taxon>Sphingomonas</taxon>
    </lineage>
</organism>
<dbReference type="InterPro" id="IPR010281">
    <property type="entry name" value="DUF885"/>
</dbReference>
<dbReference type="Pfam" id="PF05960">
    <property type="entry name" value="DUF885"/>
    <property type="match status" value="1"/>
</dbReference>
<dbReference type="RefSeq" id="WP_380926897.1">
    <property type="nucleotide sequence ID" value="NZ_JBHUGS010000001.1"/>
</dbReference>
<feature type="signal peptide" evidence="1">
    <location>
        <begin position="1"/>
        <end position="19"/>
    </location>
</feature>
<accession>A0ABW4TW12</accession>
<sequence>MRLFAAASIALALPLAASAQPPATTAASTPQAAALRKLFSDSDEAMLRRNPIQALFRGDLRYADQFGDYITDAYYAGEKAAAERDLAALARIDRARLSPEDQLSYDVFRYQTETTLKGFAPALLKAQVERPIDHFSGFQTFVPDISSGDGAAPFKTVKDYDDNLKRLAGYIVYLGRAQGRMEQGMADSIVNPKLVMRNVVAQLDALVAQGVEGSTFYKPVTKFPATVSAADRTRLTAAYAAFIRDRLNPAHVALRDFIRDKYLPKARDSVGLGEMPGGPALYRYLVAQTTTTDMTPDAIHALGLSEVARIQTAMEAVKTRVGFKGTLPQFFEHMRTDPRFAPPTRDAIRDAFLAIDTRVKASVGRDFSTIPKSPLDIRPVPAFKEKGEAAGSYMQGTPDGTRPGVFYYNAYDLPSRFTWGFETLFLHEAMPGHHFQISLAQENSALPSFQRFGGNTAFVEGWALYAESLGPELGMFTDPYQLYGHLNDEILRAMRLVVDTGLHSKGWSRDKAIAYMLDNSAMGRTDATAEVERYIAIPSQATAYKIGQLTIRRLRTRAEQALGPKFDVRAFHAQVLMSGALPMAVLESKIDRWIALQK</sequence>
<feature type="chain" id="PRO_5045576163" evidence="1">
    <location>
        <begin position="20"/>
        <end position="598"/>
    </location>
</feature>
<protein>
    <submittedName>
        <fullName evidence="2">DUF885 domain-containing protein</fullName>
    </submittedName>
</protein>
<comment type="caution">
    <text evidence="2">The sequence shown here is derived from an EMBL/GenBank/DDBJ whole genome shotgun (WGS) entry which is preliminary data.</text>
</comment>
<keyword evidence="3" id="KW-1185">Reference proteome</keyword>
<keyword evidence="1" id="KW-0732">Signal</keyword>
<name>A0ABW4TW12_9SPHN</name>
<dbReference type="EMBL" id="JBHUGS010000001">
    <property type="protein sequence ID" value="MFD1949403.1"/>
    <property type="molecule type" value="Genomic_DNA"/>
</dbReference>